<evidence type="ECO:0000313" key="1">
    <source>
        <dbReference type="EMBL" id="KAG7041873.1"/>
    </source>
</evidence>
<proteinExistence type="predicted"/>
<sequence length="54" mass="5833">PASYYARPLVVASKTLCLPKPTMPIRNKHSLPSLLVGLSVLGLLPPRDGPRNKV</sequence>
<name>A0A9P7QSR6_9PEZI</name>
<dbReference type="AlphaFoldDB" id="A0A9P7QSR6"/>
<dbReference type="Proteomes" id="UP000699042">
    <property type="component" value="Unassembled WGS sequence"/>
</dbReference>
<feature type="non-terminal residue" evidence="1">
    <location>
        <position position="1"/>
    </location>
</feature>
<accession>A0A9P7QSR6</accession>
<comment type="caution">
    <text evidence="1">The sequence shown here is derived from an EMBL/GenBank/DDBJ whole genome shotgun (WGS) entry which is preliminary data.</text>
</comment>
<dbReference type="EMBL" id="JAESDN010000014">
    <property type="protein sequence ID" value="KAG7041873.1"/>
    <property type="molecule type" value="Genomic_DNA"/>
</dbReference>
<organism evidence="1 2">
    <name type="scientific">Colletotrichum scovillei</name>
    <dbReference type="NCBI Taxonomy" id="1209932"/>
    <lineage>
        <taxon>Eukaryota</taxon>
        <taxon>Fungi</taxon>
        <taxon>Dikarya</taxon>
        <taxon>Ascomycota</taxon>
        <taxon>Pezizomycotina</taxon>
        <taxon>Sordariomycetes</taxon>
        <taxon>Hypocreomycetidae</taxon>
        <taxon>Glomerellales</taxon>
        <taxon>Glomerellaceae</taxon>
        <taxon>Colletotrichum</taxon>
        <taxon>Colletotrichum acutatum species complex</taxon>
    </lineage>
</organism>
<gene>
    <name evidence="1" type="ORF">JMJ77_012389</name>
</gene>
<reference evidence="1" key="1">
    <citation type="submission" date="2021-05" db="EMBL/GenBank/DDBJ databases">
        <title>Comparative genomics of three Colletotrichum scovillei strains and genetic complementation revealed genes involved fungal growth and virulence on chili pepper.</title>
        <authorList>
            <person name="Hsieh D.-K."/>
            <person name="Chuang S.-C."/>
            <person name="Chen C.-Y."/>
            <person name="Chao Y.-T."/>
            <person name="Lu M.-Y.J."/>
            <person name="Lee M.-H."/>
            <person name="Shih M.-C."/>
        </authorList>
    </citation>
    <scope>NUCLEOTIDE SEQUENCE</scope>
    <source>
        <strain evidence="1">Coll-153</strain>
    </source>
</reference>
<evidence type="ECO:0000313" key="2">
    <source>
        <dbReference type="Proteomes" id="UP000699042"/>
    </source>
</evidence>
<protein>
    <submittedName>
        <fullName evidence="1">Uncharacterized protein</fullName>
    </submittedName>
</protein>
<keyword evidence="2" id="KW-1185">Reference proteome</keyword>